<evidence type="ECO:0000256" key="1">
    <source>
        <dbReference type="ARBA" id="ARBA00023015"/>
    </source>
</evidence>
<keyword evidence="1" id="KW-0805">Transcription regulation</keyword>
<dbReference type="Pfam" id="PF13280">
    <property type="entry name" value="WYL"/>
    <property type="match status" value="1"/>
</dbReference>
<proteinExistence type="predicted"/>
<dbReference type="RefSeq" id="WP_109839014.1">
    <property type="nucleotide sequence ID" value="NZ_QGKM01000064.1"/>
</dbReference>
<dbReference type="Proteomes" id="UP000245539">
    <property type="component" value="Unassembled WGS sequence"/>
</dbReference>
<dbReference type="SMART" id="SM00420">
    <property type="entry name" value="HTH_DEOR"/>
    <property type="match status" value="1"/>
</dbReference>
<dbReference type="InterPro" id="IPR036388">
    <property type="entry name" value="WH-like_DNA-bd_sf"/>
</dbReference>
<dbReference type="GO" id="GO:0003677">
    <property type="term" value="F:DNA binding"/>
    <property type="evidence" value="ECO:0007669"/>
    <property type="project" value="UniProtKB-KW"/>
</dbReference>
<organism evidence="4 5">
    <name type="scientific">Leucothrix pacifica</name>
    <dbReference type="NCBI Taxonomy" id="1247513"/>
    <lineage>
        <taxon>Bacteria</taxon>
        <taxon>Pseudomonadati</taxon>
        <taxon>Pseudomonadota</taxon>
        <taxon>Gammaproteobacteria</taxon>
        <taxon>Thiotrichales</taxon>
        <taxon>Thiotrichaceae</taxon>
        <taxon>Leucothrix</taxon>
    </lineage>
</organism>
<dbReference type="InterPro" id="IPR026881">
    <property type="entry name" value="WYL_dom"/>
</dbReference>
<keyword evidence="2" id="KW-0804">Transcription</keyword>
<evidence type="ECO:0000256" key="2">
    <source>
        <dbReference type="ARBA" id="ARBA00023163"/>
    </source>
</evidence>
<dbReference type="InterPro" id="IPR013196">
    <property type="entry name" value="HTH_11"/>
</dbReference>
<dbReference type="PROSITE" id="PS52050">
    <property type="entry name" value="WYL"/>
    <property type="match status" value="1"/>
</dbReference>
<accession>A0A317C7B8</accession>
<dbReference type="PROSITE" id="PS51000">
    <property type="entry name" value="HTH_DEOR_2"/>
    <property type="match status" value="1"/>
</dbReference>
<evidence type="ECO:0000313" key="5">
    <source>
        <dbReference type="Proteomes" id="UP000245539"/>
    </source>
</evidence>
<dbReference type="AlphaFoldDB" id="A0A317C7B8"/>
<dbReference type="InterPro" id="IPR001034">
    <property type="entry name" value="DeoR_HTH"/>
</dbReference>
<gene>
    <name evidence="4" type="ORF">DKW60_17790</name>
</gene>
<protein>
    <submittedName>
        <fullName evidence="4">DNA-binding transcriptional regulator</fullName>
    </submittedName>
</protein>
<keyword evidence="4" id="KW-0238">DNA-binding</keyword>
<evidence type="ECO:0000313" key="4">
    <source>
        <dbReference type="EMBL" id="PWQ93313.1"/>
    </source>
</evidence>
<dbReference type="GO" id="GO:0003700">
    <property type="term" value="F:DNA-binding transcription factor activity"/>
    <property type="evidence" value="ECO:0007669"/>
    <property type="project" value="InterPro"/>
</dbReference>
<feature type="domain" description="HTH deoR-type" evidence="3">
    <location>
        <begin position="3"/>
        <end position="58"/>
    </location>
</feature>
<dbReference type="SUPFAM" id="SSF46785">
    <property type="entry name" value="Winged helix' DNA-binding domain"/>
    <property type="match status" value="1"/>
</dbReference>
<comment type="caution">
    <text evidence="4">The sequence shown here is derived from an EMBL/GenBank/DDBJ whole genome shotgun (WGS) entry which is preliminary data.</text>
</comment>
<reference evidence="4 5" key="1">
    <citation type="submission" date="2018-05" db="EMBL/GenBank/DDBJ databases">
        <title>Leucothrix arctica sp. nov., isolated from Arctic seawater.</title>
        <authorList>
            <person name="Choi A."/>
            <person name="Baek K."/>
        </authorList>
    </citation>
    <scope>NUCLEOTIDE SEQUENCE [LARGE SCALE GENOMIC DNA]</scope>
    <source>
        <strain evidence="4 5">JCM 18388</strain>
    </source>
</reference>
<dbReference type="PANTHER" id="PTHR34580">
    <property type="match status" value="1"/>
</dbReference>
<dbReference type="InterPro" id="IPR051534">
    <property type="entry name" value="CBASS_pafABC_assoc_protein"/>
</dbReference>
<sequence length="234" mass="26815">MRRADRLFQIVQILRNKRLVTAQELADRLEVSPRTIYRDIQDLSLSGVPVEGEAGVGYHLRYSLDIPPLMFNADEVEALVLGSRMLQSWGGAELGTSAQSVMDKVYAVIPEELRQVLDGSKLYAPRFGPREDLQSTLDICRKAIHDHQYLKLTYQRADEALSQREVKPLGLFFWGHVWTLSAWCELRGTFRTFRLDRMKSVDVLDRCFEEQAGQTLQDCLAQMYSASPDEIPNY</sequence>
<evidence type="ECO:0000259" key="3">
    <source>
        <dbReference type="PROSITE" id="PS51000"/>
    </source>
</evidence>
<dbReference type="Pfam" id="PF08279">
    <property type="entry name" value="HTH_11"/>
    <property type="match status" value="1"/>
</dbReference>
<keyword evidence="5" id="KW-1185">Reference proteome</keyword>
<dbReference type="Gene3D" id="1.10.10.10">
    <property type="entry name" value="Winged helix-like DNA-binding domain superfamily/Winged helix DNA-binding domain"/>
    <property type="match status" value="1"/>
</dbReference>
<dbReference type="InterPro" id="IPR036390">
    <property type="entry name" value="WH_DNA-bd_sf"/>
</dbReference>
<name>A0A317C7B8_9GAMM</name>
<dbReference type="OrthoDB" id="9807255at2"/>
<dbReference type="EMBL" id="QGKM01000064">
    <property type="protein sequence ID" value="PWQ93313.1"/>
    <property type="molecule type" value="Genomic_DNA"/>
</dbReference>
<dbReference type="PANTHER" id="PTHR34580:SF3">
    <property type="entry name" value="PROTEIN PAFB"/>
    <property type="match status" value="1"/>
</dbReference>